<dbReference type="UniPathway" id="UPA00973"/>
<dbReference type="OrthoDB" id="9784739at2"/>
<sequence length="358" mass="37047">MDPGFFDKPTPITLERIAVVTGAVIADPTQTDRLVHGVAPLDLAGPDDVTYLDNRRLADALAGTRAAACFIAERDVLLAPQSTVVLVTASPDRAFAILTGYFYPASLRPMPIQGDDGVSPGAHIADSVRLEANVTVEAGAVVGPGAEIGSGTLIAAGAVIGAGVKIGRECSIGPGASLIHALIGNRVVAHPGVRVGQDGFGYVPGSSGHLKIPQIGRVIIQDDVEIGANTTIDRGSNRDTMIGEGTKIDNQVQIGHNVVIGRHCLIAGKVGISGSVRMGDFVMIGGGAGIRDHVVVGNGVKIAAAAAVHSNVPDGETWAGYPAVQIDRFYRQMRTLQRLVRGENARGSAGAKDRENDE</sequence>
<keyword evidence="5 7" id="KW-0443">Lipid metabolism</keyword>
<comment type="subunit">
    <text evidence="7">Homotrimer.</text>
</comment>
<name>A0A1G6AXE2_9HYPH</name>
<proteinExistence type="inferred from homology"/>
<dbReference type="PANTHER" id="PTHR43378">
    <property type="entry name" value="UDP-3-O-ACYLGLUCOSAMINE N-ACYLTRANSFERASE"/>
    <property type="match status" value="1"/>
</dbReference>
<evidence type="ECO:0000256" key="5">
    <source>
        <dbReference type="ARBA" id="ARBA00023098"/>
    </source>
</evidence>
<dbReference type="InterPro" id="IPR018357">
    <property type="entry name" value="Hexapep_transf_CS"/>
</dbReference>
<dbReference type="InterPro" id="IPR001451">
    <property type="entry name" value="Hexapep"/>
</dbReference>
<dbReference type="STRING" id="665467.SAMN02982931_00972"/>
<dbReference type="EMBL" id="FMXQ01000002">
    <property type="protein sequence ID" value="SDB12969.1"/>
    <property type="molecule type" value="Genomic_DNA"/>
</dbReference>
<evidence type="ECO:0000256" key="6">
    <source>
        <dbReference type="ARBA" id="ARBA00023315"/>
    </source>
</evidence>
<dbReference type="RefSeq" id="WP_090875105.1">
    <property type="nucleotide sequence ID" value="NZ_FMXQ01000002.1"/>
</dbReference>
<dbReference type="InterPro" id="IPR011004">
    <property type="entry name" value="Trimer_LpxA-like_sf"/>
</dbReference>
<keyword evidence="4 7" id="KW-0677">Repeat</keyword>
<keyword evidence="10" id="KW-1185">Reference proteome</keyword>
<dbReference type="CDD" id="cd03352">
    <property type="entry name" value="LbH_LpxD"/>
    <property type="match status" value="1"/>
</dbReference>
<dbReference type="PROSITE" id="PS00101">
    <property type="entry name" value="HEXAPEP_TRANSFERASES"/>
    <property type="match status" value="2"/>
</dbReference>
<evidence type="ECO:0000259" key="8">
    <source>
        <dbReference type="Pfam" id="PF04613"/>
    </source>
</evidence>
<evidence type="ECO:0000256" key="3">
    <source>
        <dbReference type="ARBA" id="ARBA00022679"/>
    </source>
</evidence>
<dbReference type="HAMAP" id="MF_00523">
    <property type="entry name" value="LpxD"/>
    <property type="match status" value="1"/>
</dbReference>
<dbReference type="EC" id="2.3.1.191" evidence="7"/>
<dbReference type="NCBIfam" id="TIGR01853">
    <property type="entry name" value="lipid_A_lpxD"/>
    <property type="match status" value="1"/>
</dbReference>
<comment type="similarity">
    <text evidence="7">Belongs to the transferase hexapeptide repeat family. LpxD subfamily.</text>
</comment>
<evidence type="ECO:0000256" key="7">
    <source>
        <dbReference type="HAMAP-Rule" id="MF_00523"/>
    </source>
</evidence>
<feature type="domain" description="UDP-3-O-[3-hydroxymyristoyl] glucosamine N-acyltransferase non-repeat region" evidence="8">
    <location>
        <begin position="32"/>
        <end position="98"/>
    </location>
</feature>
<dbReference type="Pfam" id="PF00132">
    <property type="entry name" value="Hexapep"/>
    <property type="match status" value="2"/>
</dbReference>
<keyword evidence="1 7" id="KW-0444">Lipid biosynthesis</keyword>
<evidence type="ECO:0000313" key="10">
    <source>
        <dbReference type="Proteomes" id="UP000199071"/>
    </source>
</evidence>
<evidence type="ECO:0000313" key="9">
    <source>
        <dbReference type="EMBL" id="SDB12969.1"/>
    </source>
</evidence>
<evidence type="ECO:0000256" key="1">
    <source>
        <dbReference type="ARBA" id="ARBA00022516"/>
    </source>
</evidence>
<feature type="active site" description="Proton acceptor" evidence="7">
    <location>
        <position position="256"/>
    </location>
</feature>
<dbReference type="Gene3D" id="3.40.1390.10">
    <property type="entry name" value="MurE/MurF, N-terminal domain"/>
    <property type="match status" value="1"/>
</dbReference>
<organism evidence="9 10">
    <name type="scientific">Bauldia litoralis</name>
    <dbReference type="NCBI Taxonomy" id="665467"/>
    <lineage>
        <taxon>Bacteria</taxon>
        <taxon>Pseudomonadati</taxon>
        <taxon>Pseudomonadota</taxon>
        <taxon>Alphaproteobacteria</taxon>
        <taxon>Hyphomicrobiales</taxon>
        <taxon>Kaistiaceae</taxon>
        <taxon>Bauldia</taxon>
    </lineage>
</organism>
<dbReference type="GO" id="GO:0016410">
    <property type="term" value="F:N-acyltransferase activity"/>
    <property type="evidence" value="ECO:0007669"/>
    <property type="project" value="InterPro"/>
</dbReference>
<keyword evidence="2 7" id="KW-0441">Lipid A biosynthesis</keyword>
<comment type="catalytic activity">
    <reaction evidence="7">
        <text>a UDP-3-O-[(3R)-3-hydroxyacyl]-alpha-D-glucosamine + a (3R)-hydroxyacyl-[ACP] = a UDP-2-N,3-O-bis[(3R)-3-hydroxyacyl]-alpha-D-glucosamine + holo-[ACP] + H(+)</text>
        <dbReference type="Rhea" id="RHEA:53836"/>
        <dbReference type="Rhea" id="RHEA-COMP:9685"/>
        <dbReference type="Rhea" id="RHEA-COMP:9945"/>
        <dbReference type="ChEBI" id="CHEBI:15378"/>
        <dbReference type="ChEBI" id="CHEBI:64479"/>
        <dbReference type="ChEBI" id="CHEBI:78827"/>
        <dbReference type="ChEBI" id="CHEBI:137740"/>
        <dbReference type="ChEBI" id="CHEBI:137748"/>
        <dbReference type="EC" id="2.3.1.191"/>
    </reaction>
</comment>
<keyword evidence="6 7" id="KW-0012">Acyltransferase</keyword>
<keyword evidence="3 7" id="KW-0808">Transferase</keyword>
<dbReference type="Proteomes" id="UP000199071">
    <property type="component" value="Unassembled WGS sequence"/>
</dbReference>
<dbReference type="SUPFAM" id="SSF51161">
    <property type="entry name" value="Trimeric LpxA-like enzymes"/>
    <property type="match status" value="1"/>
</dbReference>
<dbReference type="InterPro" id="IPR007691">
    <property type="entry name" value="LpxD"/>
</dbReference>
<dbReference type="NCBIfam" id="NF002060">
    <property type="entry name" value="PRK00892.1"/>
    <property type="match status" value="1"/>
</dbReference>
<evidence type="ECO:0000256" key="4">
    <source>
        <dbReference type="ARBA" id="ARBA00022737"/>
    </source>
</evidence>
<evidence type="ECO:0000256" key="2">
    <source>
        <dbReference type="ARBA" id="ARBA00022556"/>
    </source>
</evidence>
<dbReference type="GO" id="GO:0016020">
    <property type="term" value="C:membrane"/>
    <property type="evidence" value="ECO:0007669"/>
    <property type="project" value="GOC"/>
</dbReference>
<comment type="pathway">
    <text evidence="7">Bacterial outer membrane biogenesis; LPS lipid A biosynthesis.</text>
</comment>
<gene>
    <name evidence="7" type="primary">lpxD</name>
    <name evidence="9" type="ORF">SAMN02982931_00972</name>
</gene>
<reference evidence="9 10" key="1">
    <citation type="submission" date="2016-10" db="EMBL/GenBank/DDBJ databases">
        <authorList>
            <person name="de Groot N.N."/>
        </authorList>
    </citation>
    <scope>NUCLEOTIDE SEQUENCE [LARGE SCALE GENOMIC DNA]</scope>
    <source>
        <strain evidence="9 10">ATCC 35022</strain>
    </source>
</reference>
<dbReference type="AlphaFoldDB" id="A0A1G6AXE2"/>
<dbReference type="Gene3D" id="2.160.10.10">
    <property type="entry name" value="Hexapeptide repeat proteins"/>
    <property type="match status" value="1"/>
</dbReference>
<dbReference type="GO" id="GO:0103118">
    <property type="term" value="F:UDP-3-O-[(3R)-3-hydroxyacyl]-glucosamine N-acyltransferase activity"/>
    <property type="evidence" value="ECO:0007669"/>
    <property type="project" value="UniProtKB-EC"/>
</dbReference>
<dbReference type="PANTHER" id="PTHR43378:SF2">
    <property type="entry name" value="UDP-3-O-ACYLGLUCOSAMINE N-ACYLTRANSFERASE 1, MITOCHONDRIAL-RELATED"/>
    <property type="match status" value="1"/>
</dbReference>
<dbReference type="Pfam" id="PF04613">
    <property type="entry name" value="LpxD"/>
    <property type="match status" value="1"/>
</dbReference>
<accession>A0A1G6AXE2</accession>
<protein>
    <recommendedName>
        <fullName evidence="7">UDP-3-O-acylglucosamine N-acyltransferase</fullName>
        <ecNumber evidence="7">2.3.1.191</ecNumber>
    </recommendedName>
</protein>
<dbReference type="GO" id="GO:0009245">
    <property type="term" value="P:lipid A biosynthetic process"/>
    <property type="evidence" value="ECO:0007669"/>
    <property type="project" value="UniProtKB-UniRule"/>
</dbReference>
<dbReference type="InterPro" id="IPR020573">
    <property type="entry name" value="UDP_GlcNAc_AcTrfase_non-rep"/>
</dbReference>
<comment type="function">
    <text evidence="7">Catalyzes the N-acylation of UDP-3-O-acylglucosamine using 3-hydroxyacyl-ACP as the acyl donor. Is involved in the biosynthesis of lipid A, a phosphorylated glycolipid that anchors the lipopolysaccharide to the outer membrane of the cell.</text>
</comment>